<accession>A0ABV6D9H7</accession>
<dbReference type="InterPro" id="IPR036390">
    <property type="entry name" value="WH_DNA-bd_sf"/>
</dbReference>
<name>A0ABV6D9H7_9HYPH</name>
<dbReference type="InterPro" id="IPR000847">
    <property type="entry name" value="LysR_HTH_N"/>
</dbReference>
<dbReference type="Gene3D" id="1.10.10.10">
    <property type="entry name" value="Winged helix-like DNA-binding domain superfamily/Winged helix DNA-binding domain"/>
    <property type="match status" value="1"/>
</dbReference>
<evidence type="ECO:0000256" key="2">
    <source>
        <dbReference type="ARBA" id="ARBA00023015"/>
    </source>
</evidence>
<comment type="similarity">
    <text evidence="1">Belongs to the LysR transcriptional regulatory family.</text>
</comment>
<dbReference type="PRINTS" id="PR00039">
    <property type="entry name" value="HTHLYSR"/>
</dbReference>
<dbReference type="InterPro" id="IPR036388">
    <property type="entry name" value="WH-like_DNA-bd_sf"/>
</dbReference>
<dbReference type="PANTHER" id="PTHR30126">
    <property type="entry name" value="HTH-TYPE TRANSCRIPTIONAL REGULATOR"/>
    <property type="match status" value="1"/>
</dbReference>
<dbReference type="Gene3D" id="3.40.190.290">
    <property type="match status" value="1"/>
</dbReference>
<keyword evidence="3" id="KW-0238">DNA-binding</keyword>
<comment type="caution">
    <text evidence="6">The sequence shown here is derived from an EMBL/GenBank/DDBJ whole genome shotgun (WGS) entry which is preliminary data.</text>
</comment>
<feature type="domain" description="HTH lysR-type" evidence="5">
    <location>
        <begin position="5"/>
        <end position="63"/>
    </location>
</feature>
<dbReference type="PROSITE" id="PS50931">
    <property type="entry name" value="HTH_LYSR"/>
    <property type="match status" value="1"/>
</dbReference>
<evidence type="ECO:0000259" key="5">
    <source>
        <dbReference type="PROSITE" id="PS50931"/>
    </source>
</evidence>
<keyword evidence="2" id="KW-0805">Transcription regulation</keyword>
<dbReference type="Pfam" id="PF00126">
    <property type="entry name" value="HTH_1"/>
    <property type="match status" value="1"/>
</dbReference>
<dbReference type="PANTHER" id="PTHR30126:SF91">
    <property type="entry name" value="LYSR FAMILY TRANSCRIPTIONAL REGULATOR"/>
    <property type="match status" value="1"/>
</dbReference>
<evidence type="ECO:0000256" key="1">
    <source>
        <dbReference type="ARBA" id="ARBA00009437"/>
    </source>
</evidence>
<gene>
    <name evidence="6" type="ORF">ACFFJ2_12950</name>
</gene>
<protein>
    <submittedName>
        <fullName evidence="6">LysR family transcriptional regulator</fullName>
    </submittedName>
</protein>
<sequence>MEAQPTLDQLQVFLAVAEEGSFSAAARRLNRAQSAISYAIANLEAQLELKLFERTGTRHPRLTEAGAAMVEDARRMAASLQLLRARARGLRQGLEAEVRLAVDVLVPMPVLTLVLKAFRATFPTVGVHLHTGALGAVVDLVLRGEADLGIAGEAGFKKHGEGLVVRQIAERRIVPVAAPDHPLALAEKPVPAAVVREHFQVVITDQTEHTRGRNFRVFAFNTWRVSDALAKHALLLEGLGWGGMPLWMVEKDLAAGRLVELVLEPYPPTDYTLFAIRAEDAPFGPAAGWLVERFERELKDFCTVSA</sequence>
<keyword evidence="4" id="KW-0804">Transcription</keyword>
<dbReference type="RefSeq" id="WP_261520254.1">
    <property type="nucleotide sequence ID" value="NZ_JAODNW010000010.1"/>
</dbReference>
<evidence type="ECO:0000256" key="4">
    <source>
        <dbReference type="ARBA" id="ARBA00023163"/>
    </source>
</evidence>
<dbReference type="Proteomes" id="UP001589755">
    <property type="component" value="Unassembled WGS sequence"/>
</dbReference>
<evidence type="ECO:0000313" key="7">
    <source>
        <dbReference type="Proteomes" id="UP001589755"/>
    </source>
</evidence>
<dbReference type="EMBL" id="JBHLXD010000020">
    <property type="protein sequence ID" value="MFC0209307.1"/>
    <property type="molecule type" value="Genomic_DNA"/>
</dbReference>
<organism evidence="6 7">
    <name type="scientific">Chelativorans intermedius</name>
    <dbReference type="NCBI Taxonomy" id="515947"/>
    <lineage>
        <taxon>Bacteria</taxon>
        <taxon>Pseudomonadati</taxon>
        <taxon>Pseudomonadota</taxon>
        <taxon>Alphaproteobacteria</taxon>
        <taxon>Hyphomicrobiales</taxon>
        <taxon>Phyllobacteriaceae</taxon>
        <taxon>Chelativorans</taxon>
    </lineage>
</organism>
<dbReference type="SUPFAM" id="SSF46785">
    <property type="entry name" value="Winged helix' DNA-binding domain"/>
    <property type="match status" value="1"/>
</dbReference>
<dbReference type="Pfam" id="PF03466">
    <property type="entry name" value="LysR_substrate"/>
    <property type="match status" value="1"/>
</dbReference>
<proteinExistence type="inferred from homology"/>
<evidence type="ECO:0000256" key="3">
    <source>
        <dbReference type="ARBA" id="ARBA00023125"/>
    </source>
</evidence>
<dbReference type="SUPFAM" id="SSF53850">
    <property type="entry name" value="Periplasmic binding protein-like II"/>
    <property type="match status" value="1"/>
</dbReference>
<dbReference type="InterPro" id="IPR005119">
    <property type="entry name" value="LysR_subst-bd"/>
</dbReference>
<reference evidence="6 7" key="1">
    <citation type="submission" date="2024-09" db="EMBL/GenBank/DDBJ databases">
        <authorList>
            <person name="Sun Q."/>
            <person name="Mori K."/>
        </authorList>
    </citation>
    <scope>NUCLEOTIDE SEQUENCE [LARGE SCALE GENOMIC DNA]</scope>
    <source>
        <strain evidence="6 7">CCM 8543</strain>
    </source>
</reference>
<evidence type="ECO:0000313" key="6">
    <source>
        <dbReference type="EMBL" id="MFC0209307.1"/>
    </source>
</evidence>
<keyword evidence="7" id="KW-1185">Reference proteome</keyword>